<dbReference type="GO" id="GO:0004252">
    <property type="term" value="F:serine-type endopeptidase activity"/>
    <property type="evidence" value="ECO:0007669"/>
    <property type="project" value="InterPro"/>
</dbReference>
<comment type="caution">
    <text evidence="12">The sequence shown here is derived from an EMBL/GenBank/DDBJ whole genome shotgun (WGS) entry which is preliminary data.</text>
</comment>
<evidence type="ECO:0000256" key="7">
    <source>
        <dbReference type="ARBA" id="ARBA00024195"/>
    </source>
</evidence>
<feature type="region of interest" description="Disordered" evidence="9">
    <location>
        <begin position="112"/>
        <end position="141"/>
    </location>
</feature>
<proteinExistence type="inferred from homology"/>
<evidence type="ECO:0000259" key="11">
    <source>
        <dbReference type="PROSITE" id="PS50240"/>
    </source>
</evidence>
<feature type="region of interest" description="Disordered" evidence="9">
    <location>
        <begin position="168"/>
        <end position="198"/>
    </location>
</feature>
<accession>A0AAV2R711</accession>
<reference evidence="12 13" key="1">
    <citation type="submission" date="2024-05" db="EMBL/GenBank/DDBJ databases">
        <authorList>
            <person name="Wallberg A."/>
        </authorList>
    </citation>
    <scope>NUCLEOTIDE SEQUENCE [LARGE SCALE GENOMIC DNA]</scope>
</reference>
<dbReference type="GO" id="GO:0005615">
    <property type="term" value="C:extracellular space"/>
    <property type="evidence" value="ECO:0007669"/>
    <property type="project" value="TreeGrafter"/>
</dbReference>
<keyword evidence="2" id="KW-0964">Secreted</keyword>
<keyword evidence="3 8" id="KW-0645">Protease</keyword>
<evidence type="ECO:0000256" key="3">
    <source>
        <dbReference type="ARBA" id="ARBA00022670"/>
    </source>
</evidence>
<dbReference type="InterPro" id="IPR009003">
    <property type="entry name" value="Peptidase_S1_PA"/>
</dbReference>
<keyword evidence="6" id="KW-1015">Disulfide bond</keyword>
<evidence type="ECO:0000256" key="4">
    <source>
        <dbReference type="ARBA" id="ARBA00022801"/>
    </source>
</evidence>
<dbReference type="GO" id="GO:0006508">
    <property type="term" value="P:proteolysis"/>
    <property type="evidence" value="ECO:0007669"/>
    <property type="project" value="UniProtKB-KW"/>
</dbReference>
<dbReference type="FunFam" id="2.40.10.10:FF:000002">
    <property type="entry name" value="Transmembrane protease serine"/>
    <property type="match status" value="1"/>
</dbReference>
<dbReference type="PANTHER" id="PTHR24264:SF65">
    <property type="entry name" value="SRCR DOMAIN-CONTAINING PROTEIN"/>
    <property type="match status" value="1"/>
</dbReference>
<dbReference type="InterPro" id="IPR001254">
    <property type="entry name" value="Trypsin_dom"/>
</dbReference>
<dbReference type="SUPFAM" id="SSF50494">
    <property type="entry name" value="Trypsin-like serine proteases"/>
    <property type="match status" value="1"/>
</dbReference>
<protein>
    <recommendedName>
        <fullName evidence="11">Peptidase S1 domain-containing protein</fullName>
    </recommendedName>
</protein>
<gene>
    <name evidence="12" type="ORF">MNOR_LOCUS21527</name>
</gene>
<dbReference type="PROSITE" id="PS50240">
    <property type="entry name" value="TRYPSIN_DOM"/>
    <property type="match status" value="1"/>
</dbReference>
<dbReference type="AlphaFoldDB" id="A0AAV2R711"/>
<evidence type="ECO:0000256" key="2">
    <source>
        <dbReference type="ARBA" id="ARBA00022525"/>
    </source>
</evidence>
<dbReference type="EMBL" id="CAXKWB010017407">
    <property type="protein sequence ID" value="CAL4118785.1"/>
    <property type="molecule type" value="Genomic_DNA"/>
</dbReference>
<dbReference type="InterPro" id="IPR033116">
    <property type="entry name" value="TRYPSIN_SER"/>
</dbReference>
<feature type="chain" id="PRO_5043785827" description="Peptidase S1 domain-containing protein" evidence="10">
    <location>
        <begin position="20"/>
        <end position="617"/>
    </location>
</feature>
<keyword evidence="5 8" id="KW-0720">Serine protease</keyword>
<evidence type="ECO:0000256" key="9">
    <source>
        <dbReference type="SAM" id="MobiDB-lite"/>
    </source>
</evidence>
<dbReference type="Gene3D" id="2.40.10.10">
    <property type="entry name" value="Trypsin-like serine proteases"/>
    <property type="match status" value="1"/>
</dbReference>
<dbReference type="InterPro" id="IPR018114">
    <property type="entry name" value="TRYPSIN_HIS"/>
</dbReference>
<keyword evidence="10" id="KW-0732">Signal</keyword>
<dbReference type="InterPro" id="IPR001314">
    <property type="entry name" value="Peptidase_S1A"/>
</dbReference>
<dbReference type="SMART" id="SM00020">
    <property type="entry name" value="Tryp_SPc"/>
    <property type="match status" value="1"/>
</dbReference>
<dbReference type="PRINTS" id="PR00722">
    <property type="entry name" value="CHYMOTRYPSIN"/>
</dbReference>
<evidence type="ECO:0000256" key="8">
    <source>
        <dbReference type="RuleBase" id="RU363034"/>
    </source>
</evidence>
<feature type="signal peptide" evidence="10">
    <location>
        <begin position="1"/>
        <end position="19"/>
    </location>
</feature>
<dbReference type="PANTHER" id="PTHR24264">
    <property type="entry name" value="TRYPSIN-RELATED"/>
    <property type="match status" value="1"/>
</dbReference>
<name>A0AAV2R711_MEGNR</name>
<feature type="domain" description="Peptidase S1" evidence="11">
    <location>
        <begin position="358"/>
        <end position="613"/>
    </location>
</feature>
<evidence type="ECO:0000313" key="12">
    <source>
        <dbReference type="EMBL" id="CAL4118785.1"/>
    </source>
</evidence>
<dbReference type="Proteomes" id="UP001497623">
    <property type="component" value="Unassembled WGS sequence"/>
</dbReference>
<dbReference type="InterPro" id="IPR043504">
    <property type="entry name" value="Peptidase_S1_PA_chymotrypsin"/>
</dbReference>
<feature type="compositionally biased region" description="Basic and acidic residues" evidence="9">
    <location>
        <begin position="114"/>
        <end position="124"/>
    </location>
</feature>
<keyword evidence="13" id="KW-1185">Reference proteome</keyword>
<dbReference type="FunFam" id="2.40.10.10:FF:000068">
    <property type="entry name" value="transmembrane protease serine 2"/>
    <property type="match status" value="1"/>
</dbReference>
<feature type="compositionally biased region" description="Low complexity" evidence="9">
    <location>
        <begin position="125"/>
        <end position="137"/>
    </location>
</feature>
<evidence type="ECO:0000256" key="5">
    <source>
        <dbReference type="ARBA" id="ARBA00022825"/>
    </source>
</evidence>
<evidence type="ECO:0000256" key="1">
    <source>
        <dbReference type="ARBA" id="ARBA00004613"/>
    </source>
</evidence>
<sequence>MAQSTFLLMLLALFLEAEASTGLLERDKLATRYHTFGNKIDLVRPRRTTYVIGAGDGHVDLGAKLAETNSRLNVMEGTLFRIEHLLKFLRSGGSHSPSQSASIHYLPLTGPKLSEVRREREGTKSESGSYESTTESSLRSANVQVHRSGMHEYYANLLAMLLQRLGPHNQHGGMRPHQLPPHRYQPTSSPRPDYRPLYLPKTSKRKMVSWMDRVCSEPCGIPNIARKVRHISQDLRRVRDTKAVGAGAGGVGAGAGASSNGTAAPVAAAGAGSGYVGVPIYHGPTNASNASAGAATAGAAPASATAYATSAPANTPAATQSTAPYAAPVNISATMNVLTSATSKVDEKDDSTIDHYRIVGGVESLKHKYPWQVYIQIYLAVGGVARCGGSIINDRYVITAGHCTYKGDKPCTTEVEPEEVTVTVAEHNINSINDDIKGVTDRIDVIRIIRHPKYCHSNVEMDNDIALLRLAEVLALDDIPEIGYVCLPGSPFDNFSGMKATVSGWGYKEEDFDERDHTDLAYKLQEVNFKIHPDCSDYPNQKDITQNMLCAGDEEGHKDACGGDSGGPLSVENNGQYTLAGLVSFGPQGGDCTGEGVYVKVAHYIRWIRENTMDAGC</sequence>
<evidence type="ECO:0000313" key="13">
    <source>
        <dbReference type="Proteomes" id="UP001497623"/>
    </source>
</evidence>
<dbReference type="CDD" id="cd00190">
    <property type="entry name" value="Tryp_SPc"/>
    <property type="match status" value="1"/>
</dbReference>
<comment type="subcellular location">
    <subcellularLocation>
        <location evidence="1">Secreted</location>
    </subcellularLocation>
</comment>
<evidence type="ECO:0000256" key="6">
    <source>
        <dbReference type="ARBA" id="ARBA00023157"/>
    </source>
</evidence>
<organism evidence="12 13">
    <name type="scientific">Meganyctiphanes norvegica</name>
    <name type="common">Northern krill</name>
    <name type="synonym">Thysanopoda norvegica</name>
    <dbReference type="NCBI Taxonomy" id="48144"/>
    <lineage>
        <taxon>Eukaryota</taxon>
        <taxon>Metazoa</taxon>
        <taxon>Ecdysozoa</taxon>
        <taxon>Arthropoda</taxon>
        <taxon>Crustacea</taxon>
        <taxon>Multicrustacea</taxon>
        <taxon>Malacostraca</taxon>
        <taxon>Eumalacostraca</taxon>
        <taxon>Eucarida</taxon>
        <taxon>Euphausiacea</taxon>
        <taxon>Euphausiidae</taxon>
        <taxon>Meganyctiphanes</taxon>
    </lineage>
</organism>
<keyword evidence="4 8" id="KW-0378">Hydrolase</keyword>
<dbReference type="PROSITE" id="PS00134">
    <property type="entry name" value="TRYPSIN_HIS"/>
    <property type="match status" value="1"/>
</dbReference>
<dbReference type="PROSITE" id="PS00135">
    <property type="entry name" value="TRYPSIN_SER"/>
    <property type="match status" value="1"/>
</dbReference>
<dbReference type="Pfam" id="PF00089">
    <property type="entry name" value="Trypsin"/>
    <property type="match status" value="1"/>
</dbReference>
<evidence type="ECO:0000256" key="10">
    <source>
        <dbReference type="SAM" id="SignalP"/>
    </source>
</evidence>
<comment type="similarity">
    <text evidence="7">Belongs to the peptidase S1 family. CLIP subfamily.</text>
</comment>
<dbReference type="InterPro" id="IPR050127">
    <property type="entry name" value="Serine_Proteases_S1"/>
</dbReference>